<evidence type="ECO:0000256" key="4">
    <source>
        <dbReference type="ARBA" id="ARBA00023163"/>
    </source>
</evidence>
<evidence type="ECO:0000256" key="2">
    <source>
        <dbReference type="ARBA" id="ARBA00023015"/>
    </source>
</evidence>
<dbReference type="PANTHER" id="PTHR43133:SF46">
    <property type="entry name" value="RNA POLYMERASE SIGMA-70 FACTOR ECF SUBFAMILY"/>
    <property type="match status" value="1"/>
</dbReference>
<dbReference type="NCBIfam" id="TIGR02937">
    <property type="entry name" value="sigma70-ECF"/>
    <property type="match status" value="1"/>
</dbReference>
<organism evidence="7 8">
    <name type="scientific">Chitinophaga ginsengisegetis</name>
    <dbReference type="NCBI Taxonomy" id="393003"/>
    <lineage>
        <taxon>Bacteria</taxon>
        <taxon>Pseudomonadati</taxon>
        <taxon>Bacteroidota</taxon>
        <taxon>Chitinophagia</taxon>
        <taxon>Chitinophagales</taxon>
        <taxon>Chitinophagaceae</taxon>
        <taxon>Chitinophaga</taxon>
    </lineage>
</organism>
<dbReference type="InterPro" id="IPR014284">
    <property type="entry name" value="RNA_pol_sigma-70_dom"/>
</dbReference>
<dbReference type="InterPro" id="IPR039425">
    <property type="entry name" value="RNA_pol_sigma-70-like"/>
</dbReference>
<evidence type="ECO:0000313" key="7">
    <source>
        <dbReference type="EMBL" id="SKC95827.1"/>
    </source>
</evidence>
<keyword evidence="2" id="KW-0805">Transcription regulation</keyword>
<dbReference type="Gene3D" id="1.10.1740.10">
    <property type="match status" value="1"/>
</dbReference>
<dbReference type="InterPro" id="IPR036388">
    <property type="entry name" value="WH-like_DNA-bd_sf"/>
</dbReference>
<keyword evidence="8" id="KW-1185">Reference proteome</keyword>
<dbReference type="SUPFAM" id="SSF88659">
    <property type="entry name" value="Sigma3 and sigma4 domains of RNA polymerase sigma factors"/>
    <property type="match status" value="1"/>
</dbReference>
<keyword evidence="4" id="KW-0804">Transcription</keyword>
<accession>A0A1T5N5U1</accession>
<dbReference type="GO" id="GO:0003677">
    <property type="term" value="F:DNA binding"/>
    <property type="evidence" value="ECO:0007669"/>
    <property type="project" value="InterPro"/>
</dbReference>
<dbReference type="Proteomes" id="UP000190166">
    <property type="component" value="Unassembled WGS sequence"/>
</dbReference>
<dbReference type="EMBL" id="FUZZ01000001">
    <property type="protein sequence ID" value="SKC95827.1"/>
    <property type="molecule type" value="Genomic_DNA"/>
</dbReference>
<proteinExistence type="inferred from homology"/>
<dbReference type="Gene3D" id="1.10.10.10">
    <property type="entry name" value="Winged helix-like DNA-binding domain superfamily/Winged helix DNA-binding domain"/>
    <property type="match status" value="1"/>
</dbReference>
<evidence type="ECO:0000259" key="5">
    <source>
        <dbReference type="Pfam" id="PF04542"/>
    </source>
</evidence>
<feature type="domain" description="RNA polymerase sigma factor 70 region 4 type 2" evidence="6">
    <location>
        <begin position="131"/>
        <end position="181"/>
    </location>
</feature>
<evidence type="ECO:0000256" key="3">
    <source>
        <dbReference type="ARBA" id="ARBA00023082"/>
    </source>
</evidence>
<dbReference type="PANTHER" id="PTHR43133">
    <property type="entry name" value="RNA POLYMERASE ECF-TYPE SIGMA FACTO"/>
    <property type="match status" value="1"/>
</dbReference>
<dbReference type="NCBIfam" id="TIGR02985">
    <property type="entry name" value="Sig70_bacteroi1"/>
    <property type="match status" value="1"/>
</dbReference>
<reference evidence="7 8" key="1">
    <citation type="submission" date="2017-02" db="EMBL/GenBank/DDBJ databases">
        <authorList>
            <person name="Peterson S.W."/>
        </authorList>
    </citation>
    <scope>NUCLEOTIDE SEQUENCE [LARGE SCALE GENOMIC DNA]</scope>
    <source>
        <strain evidence="7 8">DSM 18108</strain>
    </source>
</reference>
<dbReference type="InterPro" id="IPR013249">
    <property type="entry name" value="RNA_pol_sigma70_r4_t2"/>
</dbReference>
<dbReference type="InterPro" id="IPR014327">
    <property type="entry name" value="RNA_pol_sigma70_bacteroid"/>
</dbReference>
<dbReference type="SUPFAM" id="SSF88946">
    <property type="entry name" value="Sigma2 domain of RNA polymerase sigma factors"/>
    <property type="match status" value="1"/>
</dbReference>
<comment type="similarity">
    <text evidence="1">Belongs to the sigma-70 factor family. ECF subfamily.</text>
</comment>
<keyword evidence="3" id="KW-0731">Sigma factor</keyword>
<evidence type="ECO:0000256" key="1">
    <source>
        <dbReference type="ARBA" id="ARBA00010641"/>
    </source>
</evidence>
<dbReference type="InterPro" id="IPR013325">
    <property type="entry name" value="RNA_pol_sigma_r2"/>
</dbReference>
<dbReference type="GO" id="GO:0016987">
    <property type="term" value="F:sigma factor activity"/>
    <property type="evidence" value="ECO:0007669"/>
    <property type="project" value="UniProtKB-KW"/>
</dbReference>
<feature type="domain" description="RNA polymerase sigma-70 region 2" evidence="5">
    <location>
        <begin position="33"/>
        <end position="98"/>
    </location>
</feature>
<dbReference type="InterPro" id="IPR013324">
    <property type="entry name" value="RNA_pol_sigma_r3/r4-like"/>
</dbReference>
<evidence type="ECO:0000259" key="6">
    <source>
        <dbReference type="Pfam" id="PF08281"/>
    </source>
</evidence>
<gene>
    <name evidence="7" type="ORF">SAMN05660461_0532</name>
</gene>
<dbReference type="AlphaFoldDB" id="A0A1T5N5U1"/>
<dbReference type="Pfam" id="PF08281">
    <property type="entry name" value="Sigma70_r4_2"/>
    <property type="match status" value="1"/>
</dbReference>
<dbReference type="STRING" id="393003.SAMN05660461_0532"/>
<protein>
    <submittedName>
        <fullName evidence="7">RNA polymerase sigma-70 factor, ECF subfamily</fullName>
    </submittedName>
</protein>
<sequence length="203" mass="23283">MLTLCMQNRELGEDKSLLLKVAGGDQRAFRLIFDAYSNRVFTYAFRYLKSKELSEEIVQEVFVKIWVKRDGLPEIGNFGGFIRTVTNNLTLDALRKRALDYKTINEGKHKWSDQDNATEEDIMLKDSRAYMAMAIDQLPKQQKLVYQMCYIEGLKQKDVAKKLNISPLTVKVHLREAVKTLKAHLKDGNSLPLISLVLLGICK</sequence>
<dbReference type="GO" id="GO:0006352">
    <property type="term" value="P:DNA-templated transcription initiation"/>
    <property type="evidence" value="ECO:0007669"/>
    <property type="project" value="InterPro"/>
</dbReference>
<evidence type="ECO:0000313" key="8">
    <source>
        <dbReference type="Proteomes" id="UP000190166"/>
    </source>
</evidence>
<name>A0A1T5N5U1_9BACT</name>
<dbReference type="Pfam" id="PF04542">
    <property type="entry name" value="Sigma70_r2"/>
    <property type="match status" value="1"/>
</dbReference>
<dbReference type="InterPro" id="IPR007627">
    <property type="entry name" value="RNA_pol_sigma70_r2"/>
</dbReference>